<protein>
    <submittedName>
        <fullName evidence="1">Uncharacterized protein</fullName>
    </submittedName>
</protein>
<evidence type="ECO:0000313" key="2">
    <source>
        <dbReference type="Proteomes" id="UP000790709"/>
    </source>
</evidence>
<evidence type="ECO:0000313" key="1">
    <source>
        <dbReference type="EMBL" id="KAH7917724.1"/>
    </source>
</evidence>
<organism evidence="1 2">
    <name type="scientific">Leucogyrophana mollusca</name>
    <dbReference type="NCBI Taxonomy" id="85980"/>
    <lineage>
        <taxon>Eukaryota</taxon>
        <taxon>Fungi</taxon>
        <taxon>Dikarya</taxon>
        <taxon>Basidiomycota</taxon>
        <taxon>Agaricomycotina</taxon>
        <taxon>Agaricomycetes</taxon>
        <taxon>Agaricomycetidae</taxon>
        <taxon>Boletales</taxon>
        <taxon>Boletales incertae sedis</taxon>
        <taxon>Leucogyrophana</taxon>
    </lineage>
</organism>
<dbReference type="Proteomes" id="UP000790709">
    <property type="component" value="Unassembled WGS sequence"/>
</dbReference>
<keyword evidence="2" id="KW-1185">Reference proteome</keyword>
<proteinExistence type="predicted"/>
<accession>A0ACB8AX15</accession>
<name>A0ACB8AX15_9AGAM</name>
<feature type="non-terminal residue" evidence="1">
    <location>
        <position position="51"/>
    </location>
</feature>
<dbReference type="EMBL" id="MU266956">
    <property type="protein sequence ID" value="KAH7917724.1"/>
    <property type="molecule type" value="Genomic_DNA"/>
</dbReference>
<reference evidence="1" key="1">
    <citation type="journal article" date="2021" name="New Phytol.">
        <title>Evolutionary innovations through gain and loss of genes in the ectomycorrhizal Boletales.</title>
        <authorList>
            <person name="Wu G."/>
            <person name="Miyauchi S."/>
            <person name="Morin E."/>
            <person name="Kuo A."/>
            <person name="Drula E."/>
            <person name="Varga T."/>
            <person name="Kohler A."/>
            <person name="Feng B."/>
            <person name="Cao Y."/>
            <person name="Lipzen A."/>
            <person name="Daum C."/>
            <person name="Hundley H."/>
            <person name="Pangilinan J."/>
            <person name="Johnson J."/>
            <person name="Barry K."/>
            <person name="LaButti K."/>
            <person name="Ng V."/>
            <person name="Ahrendt S."/>
            <person name="Min B."/>
            <person name="Choi I.G."/>
            <person name="Park H."/>
            <person name="Plett J.M."/>
            <person name="Magnuson J."/>
            <person name="Spatafora J.W."/>
            <person name="Nagy L.G."/>
            <person name="Henrissat B."/>
            <person name="Grigoriev I.V."/>
            <person name="Yang Z.L."/>
            <person name="Xu J."/>
            <person name="Martin F.M."/>
        </authorList>
    </citation>
    <scope>NUCLEOTIDE SEQUENCE</scope>
    <source>
        <strain evidence="1">KUC20120723A-06</strain>
    </source>
</reference>
<gene>
    <name evidence="1" type="ORF">BV22DRAFT_1025884</name>
</gene>
<sequence>MNISIPDQTISPDFPPKPPSWSLRSKIIRGFCDDTSADVINEDGCTVCGTL</sequence>
<comment type="caution">
    <text evidence="1">The sequence shown here is derived from an EMBL/GenBank/DDBJ whole genome shotgun (WGS) entry which is preliminary data.</text>
</comment>